<protein>
    <submittedName>
        <fullName evidence="1">Uncharacterized protein</fullName>
    </submittedName>
</protein>
<dbReference type="InterPro" id="IPR008480">
    <property type="entry name" value="DUF761_pln"/>
</dbReference>
<evidence type="ECO:0000313" key="1">
    <source>
        <dbReference type="EMBL" id="ERN12607.1"/>
    </source>
</evidence>
<keyword evidence="2" id="KW-1185">Reference proteome</keyword>
<reference evidence="2" key="1">
    <citation type="journal article" date="2013" name="Science">
        <title>The Amborella genome and the evolution of flowering plants.</title>
        <authorList>
            <consortium name="Amborella Genome Project"/>
        </authorList>
    </citation>
    <scope>NUCLEOTIDE SEQUENCE [LARGE SCALE GENOMIC DNA]</scope>
</reference>
<sequence length="136" mass="15646">MNSVKQVLNGALHQMKVAPELKVGICKVKSFLCQLLKKQKKKNVGLEAHFRSQGDGFSTLLLCNQESCPSDTVRERNSDEDSCIFYTHRCSEMGGDDFMEKVDERAEAYIAWFWKRIMIEKQNSFKRCQEMLAKGT</sequence>
<accession>W1PRF1</accession>
<proteinExistence type="predicted"/>
<dbReference type="Proteomes" id="UP000017836">
    <property type="component" value="Unassembled WGS sequence"/>
</dbReference>
<dbReference type="EMBL" id="KI392614">
    <property type="protein sequence ID" value="ERN12607.1"/>
    <property type="molecule type" value="Genomic_DNA"/>
</dbReference>
<dbReference type="Pfam" id="PF05553">
    <property type="entry name" value="DUF761"/>
    <property type="match status" value="1"/>
</dbReference>
<dbReference type="AlphaFoldDB" id="W1PRF1"/>
<name>W1PRF1_AMBTC</name>
<gene>
    <name evidence="1" type="ORF">AMTR_s00025p00226290</name>
</gene>
<dbReference type="Gramene" id="ERN12607">
    <property type="protein sequence ID" value="ERN12607"/>
    <property type="gene ID" value="AMTR_s00025p00226290"/>
</dbReference>
<evidence type="ECO:0000313" key="2">
    <source>
        <dbReference type="Proteomes" id="UP000017836"/>
    </source>
</evidence>
<organism evidence="1 2">
    <name type="scientific">Amborella trichopoda</name>
    <dbReference type="NCBI Taxonomy" id="13333"/>
    <lineage>
        <taxon>Eukaryota</taxon>
        <taxon>Viridiplantae</taxon>
        <taxon>Streptophyta</taxon>
        <taxon>Embryophyta</taxon>
        <taxon>Tracheophyta</taxon>
        <taxon>Spermatophyta</taxon>
        <taxon>Magnoliopsida</taxon>
        <taxon>Amborellales</taxon>
        <taxon>Amborellaceae</taxon>
        <taxon>Amborella</taxon>
    </lineage>
</organism>
<dbReference type="HOGENOM" id="CLU_1878200_0_0_1"/>